<feature type="region of interest" description="Disordered" evidence="1">
    <location>
        <begin position="1"/>
        <end position="38"/>
    </location>
</feature>
<dbReference type="OrthoDB" id="7880410at2759"/>
<dbReference type="Proteomes" id="UP001059596">
    <property type="component" value="Unassembled WGS sequence"/>
</dbReference>
<dbReference type="Pfam" id="PF15866">
    <property type="entry name" value="DUF4729"/>
    <property type="match status" value="1"/>
</dbReference>
<evidence type="ECO:0000259" key="2">
    <source>
        <dbReference type="Pfam" id="PF15866"/>
    </source>
</evidence>
<evidence type="ECO:0000313" key="4">
    <source>
        <dbReference type="Proteomes" id="UP001059596"/>
    </source>
</evidence>
<dbReference type="InterPro" id="IPR031732">
    <property type="entry name" value="DUF4729"/>
</dbReference>
<keyword evidence="4" id="KW-1185">Reference proteome</keyword>
<reference evidence="3" key="1">
    <citation type="journal article" date="2023" name="Genome Biol. Evol.">
        <title>Long-read-based Genome Assembly of Drosophila gunungcola Reveals Fewer Chemosensory Genes in Flower-breeding Species.</title>
        <authorList>
            <person name="Negi A."/>
            <person name="Liao B.Y."/>
            <person name="Yeh S.D."/>
        </authorList>
    </citation>
    <scope>NUCLEOTIDE SEQUENCE</scope>
    <source>
        <strain evidence="3">Sukarami</strain>
    </source>
</reference>
<protein>
    <recommendedName>
        <fullName evidence="2">DUF4729 domain-containing protein</fullName>
    </recommendedName>
</protein>
<proteinExistence type="predicted"/>
<sequence length="307" mass="34680">MSSAASSSQSKQSQAQPLSTNGLSRNRKRQERRKQRLQEMQGLLYSKHFSNCRLPVSVASSSEQQLLQLKRFESLTEPPSSSRQSPLLTNPSSDSPWARLRLVACPCQGCRCSLEPSALLGHYLSDHLPGMGVPFIELEAGKVTSLTCHFSSLEKDVNTLLGVYGYRRTGLNPLKCHRNTHLPAEYRQFSQHSPLMIFACRTEHSMLWQRKRVKQEVLAIWVATPLQGVVITLRLLVQPAKSTRYCSKQIKARPILPWSANQPCSEFIKTDSNAVLISLEDLWQLMDLDVWQQLVTVELKVIGEARI</sequence>
<dbReference type="EMBL" id="JAMKOV010000002">
    <property type="protein sequence ID" value="KAI8042044.1"/>
    <property type="molecule type" value="Genomic_DNA"/>
</dbReference>
<name>A0A9P9YSV5_9MUSC</name>
<gene>
    <name evidence="3" type="ORF">M5D96_003344</name>
</gene>
<accession>A0A9P9YSV5</accession>
<comment type="caution">
    <text evidence="3">The sequence shown here is derived from an EMBL/GenBank/DDBJ whole genome shotgun (WGS) entry which is preliminary data.</text>
</comment>
<feature type="domain" description="DUF4729" evidence="2">
    <location>
        <begin position="104"/>
        <end position="287"/>
    </location>
</feature>
<evidence type="ECO:0000256" key="1">
    <source>
        <dbReference type="SAM" id="MobiDB-lite"/>
    </source>
</evidence>
<feature type="compositionally biased region" description="Basic residues" evidence="1">
    <location>
        <begin position="25"/>
        <end position="35"/>
    </location>
</feature>
<evidence type="ECO:0000313" key="3">
    <source>
        <dbReference type="EMBL" id="KAI8042044.1"/>
    </source>
</evidence>
<dbReference type="AlphaFoldDB" id="A0A9P9YSV5"/>
<organism evidence="3 4">
    <name type="scientific">Drosophila gunungcola</name>
    <name type="common">fruit fly</name>
    <dbReference type="NCBI Taxonomy" id="103775"/>
    <lineage>
        <taxon>Eukaryota</taxon>
        <taxon>Metazoa</taxon>
        <taxon>Ecdysozoa</taxon>
        <taxon>Arthropoda</taxon>
        <taxon>Hexapoda</taxon>
        <taxon>Insecta</taxon>
        <taxon>Pterygota</taxon>
        <taxon>Neoptera</taxon>
        <taxon>Endopterygota</taxon>
        <taxon>Diptera</taxon>
        <taxon>Brachycera</taxon>
        <taxon>Muscomorpha</taxon>
        <taxon>Ephydroidea</taxon>
        <taxon>Drosophilidae</taxon>
        <taxon>Drosophila</taxon>
        <taxon>Sophophora</taxon>
    </lineage>
</organism>
<feature type="compositionally biased region" description="Low complexity" evidence="1">
    <location>
        <begin position="1"/>
        <end position="16"/>
    </location>
</feature>